<dbReference type="Proteomes" id="UP000050421">
    <property type="component" value="Unassembled WGS sequence"/>
</dbReference>
<dbReference type="SMART" id="SM00670">
    <property type="entry name" value="PINc"/>
    <property type="match status" value="1"/>
</dbReference>
<evidence type="ECO:0000313" key="2">
    <source>
        <dbReference type="EMBL" id="KPQ16947.1"/>
    </source>
</evidence>
<dbReference type="PATRIC" id="fig|1305737.6.peg.2085"/>
<protein>
    <submittedName>
        <fullName evidence="2">Toxin-antitoxin system PIN family toxin component</fullName>
    </submittedName>
</protein>
<organism evidence="2 3">
    <name type="scientific">Algoriphagus marincola HL-49</name>
    <dbReference type="NCBI Taxonomy" id="1305737"/>
    <lineage>
        <taxon>Bacteria</taxon>
        <taxon>Pseudomonadati</taxon>
        <taxon>Bacteroidota</taxon>
        <taxon>Cytophagia</taxon>
        <taxon>Cytophagales</taxon>
        <taxon>Cyclobacteriaceae</taxon>
        <taxon>Algoriphagus</taxon>
    </lineage>
</organism>
<evidence type="ECO:0000313" key="3">
    <source>
        <dbReference type="Proteomes" id="UP000050421"/>
    </source>
</evidence>
<dbReference type="Pfam" id="PF13470">
    <property type="entry name" value="PIN_3"/>
    <property type="match status" value="1"/>
</dbReference>
<dbReference type="OrthoDB" id="1148871at2"/>
<evidence type="ECO:0000259" key="1">
    <source>
        <dbReference type="SMART" id="SM00670"/>
    </source>
</evidence>
<dbReference type="Gene3D" id="3.40.50.1010">
    <property type="entry name" value="5'-nuclease"/>
    <property type="match status" value="1"/>
</dbReference>
<dbReference type="SUPFAM" id="SSF88723">
    <property type="entry name" value="PIN domain-like"/>
    <property type="match status" value="1"/>
</dbReference>
<dbReference type="AlphaFoldDB" id="A0A0P7YA04"/>
<dbReference type="STRING" id="1305737.GCA_000526355_02494"/>
<name>A0A0P7YA04_9BACT</name>
<comment type="caution">
    <text evidence="2">The sequence shown here is derived from an EMBL/GenBank/DDBJ whole genome shotgun (WGS) entry which is preliminary data.</text>
</comment>
<proteinExistence type="predicted"/>
<dbReference type="EMBL" id="LJXT01000035">
    <property type="protein sequence ID" value="KPQ16947.1"/>
    <property type="molecule type" value="Genomic_DNA"/>
</dbReference>
<dbReference type="InterPro" id="IPR029060">
    <property type="entry name" value="PIN-like_dom_sf"/>
</dbReference>
<dbReference type="CDD" id="cd09854">
    <property type="entry name" value="PIN_VapC-like"/>
    <property type="match status" value="1"/>
</dbReference>
<dbReference type="InterPro" id="IPR002716">
    <property type="entry name" value="PIN_dom"/>
</dbReference>
<sequence>MKNRAFIDTNIFLDLILDRGDFGSRVQKFLESSANRQVKLFTSVSCIQTIIYVLQKSNISPKVIRETIAKINLLVHLTQTNSEDIERAIQSEFKDLEDAILYQTAISNQCAYFITRNIKDFPKNFDKISVLLPEKF</sequence>
<gene>
    <name evidence="2" type="ORF">HLUCCX10_07220</name>
</gene>
<dbReference type="eggNOG" id="COG1848">
    <property type="taxonomic scope" value="Bacteria"/>
</dbReference>
<reference evidence="2 3" key="1">
    <citation type="submission" date="2015-09" db="EMBL/GenBank/DDBJ databases">
        <title>Identification and resolution of microdiversity through metagenomic sequencing of parallel consortia.</title>
        <authorList>
            <person name="Nelson W.C."/>
            <person name="Romine M.F."/>
            <person name="Lindemann S.R."/>
        </authorList>
    </citation>
    <scope>NUCLEOTIDE SEQUENCE [LARGE SCALE GENOMIC DNA]</scope>
    <source>
        <strain evidence="2">HL-49</strain>
    </source>
</reference>
<accession>A0A0P7YA04</accession>
<feature type="domain" description="PIN" evidence="1">
    <location>
        <begin position="3"/>
        <end position="123"/>
    </location>
</feature>